<reference evidence="1" key="2">
    <citation type="submission" date="2006-06" db="EMBL/GenBank/DDBJ databases">
        <authorList>
            <person name="Buell R."/>
            <person name="Wing R.A."/>
            <person name="McCombie W.A."/>
            <person name="Ouyang S."/>
        </authorList>
    </citation>
    <scope>NUCLEOTIDE SEQUENCE</scope>
</reference>
<organism evidence="1">
    <name type="scientific">Oryza sativa subsp. japonica</name>
    <name type="common">Rice</name>
    <dbReference type="NCBI Taxonomy" id="39947"/>
    <lineage>
        <taxon>Eukaryota</taxon>
        <taxon>Viridiplantae</taxon>
        <taxon>Streptophyta</taxon>
        <taxon>Embryophyta</taxon>
        <taxon>Tracheophyta</taxon>
        <taxon>Spermatophyta</taxon>
        <taxon>Magnoliopsida</taxon>
        <taxon>Liliopsida</taxon>
        <taxon>Poales</taxon>
        <taxon>Poaceae</taxon>
        <taxon>BOP clade</taxon>
        <taxon>Oryzoideae</taxon>
        <taxon>Oryzeae</taxon>
        <taxon>Oryzinae</taxon>
        <taxon>Oryza</taxon>
        <taxon>Oryza sativa</taxon>
    </lineage>
</organism>
<evidence type="ECO:0000313" key="1">
    <source>
        <dbReference type="EMBL" id="ABF96544.1"/>
    </source>
</evidence>
<protein>
    <submittedName>
        <fullName evidence="1">Retrotransposon protein, putative, Ty3-gypsy subclass</fullName>
    </submittedName>
</protein>
<proteinExistence type="predicted"/>
<accession>Q10JT2</accession>
<gene>
    <name evidence="1" type="ordered locus">LOC_Os03g29510</name>
</gene>
<dbReference type="AlphaFoldDB" id="Q10JT2"/>
<reference evidence="1" key="1">
    <citation type="journal article" date="2005" name="Genome Res.">
        <title>Sequence, annotation, and analysis of synteny between rice chromosome 3 and diverged grass species.</title>
        <authorList>
            <consortium name="Rice Chromosome 3 Sequencing Consortium"/>
            <person name="Buell C.R."/>
            <person name="Yuan Q."/>
            <person name="Ouyang S."/>
            <person name="Liu J."/>
            <person name="Zhu W."/>
            <person name="Wang A."/>
            <person name="Maiti R."/>
            <person name="Haas B."/>
            <person name="Wortman J."/>
            <person name="Pertea M."/>
            <person name="Jones K.M."/>
            <person name="Kim M."/>
            <person name="Overton L."/>
            <person name="Tsitrin T."/>
            <person name="Fadrosh D."/>
            <person name="Bera J."/>
            <person name="Weaver B."/>
            <person name="Jin S."/>
            <person name="Johri S."/>
            <person name="Reardon M."/>
            <person name="Webb K."/>
            <person name="Hill J."/>
            <person name="Moffat K."/>
            <person name="Tallon L."/>
            <person name="Van Aken S."/>
            <person name="Lewis M."/>
            <person name="Utterback T."/>
            <person name="Feldblyum T."/>
            <person name="Zismann V."/>
            <person name="Iobst S."/>
            <person name="Hsiao J."/>
            <person name="de Vazeille A.R."/>
            <person name="Salzberg S.L."/>
            <person name="White O."/>
            <person name="Fraser C."/>
            <person name="Yu Y."/>
            <person name="Kim H."/>
            <person name="Rambo T."/>
            <person name="Currie J."/>
            <person name="Collura K."/>
            <person name="Kernodle-Thompson S."/>
            <person name="Wei F."/>
            <person name="Kudrna K."/>
            <person name="Ammiraju J.S."/>
            <person name="Luo M."/>
            <person name="Goicoechea J.L."/>
            <person name="Wing R.A."/>
            <person name="Henry D."/>
            <person name="Oates R."/>
            <person name="Palmer M."/>
            <person name="Pries G."/>
            <person name="Saski C."/>
            <person name="Simmons J."/>
            <person name="Soderlund C."/>
            <person name="Nelson W."/>
            <person name="de la Bastide M."/>
            <person name="Spiegel L."/>
            <person name="Nascimento L."/>
            <person name="Huang E."/>
            <person name="Preston R."/>
            <person name="Zutavern T."/>
            <person name="Palmer L."/>
            <person name="O'Shaughnessy A."/>
            <person name="Dike S."/>
            <person name="McCombie W.R."/>
            <person name="Minx P."/>
            <person name="Cordum H."/>
            <person name="Wilson R."/>
            <person name="Jin W."/>
            <person name="Lee H.R."/>
            <person name="Jiang J."/>
            <person name="Jackson S."/>
        </authorList>
    </citation>
    <scope>NUCLEOTIDE SEQUENCE [LARGE SCALE GENOMIC DNA]</scope>
</reference>
<sequence>MAKWAAWHGTTQAPPCLGRVAPMTIKDRFAGNPERIPRTYHKPAWATAGLVVYLSSSRRIQARVGVMERGGPCDGLCRFRIHLGTRGDCPLPAGDEGKT</sequence>
<dbReference type="EMBL" id="DP000009">
    <property type="protein sequence ID" value="ABF96544.1"/>
    <property type="molecule type" value="Genomic_DNA"/>
</dbReference>
<name>Q10JT2_ORYSJ</name>